<evidence type="ECO:0000256" key="3">
    <source>
        <dbReference type="ARBA" id="ARBA00004824"/>
    </source>
</evidence>
<dbReference type="InterPro" id="IPR036038">
    <property type="entry name" value="Aminotransferase-like"/>
</dbReference>
<keyword evidence="9" id="KW-0289">Folate biosynthesis</keyword>
<comment type="catalytic activity">
    <reaction evidence="14">
        <text>L-leucine + 2-oxoglutarate = 4-methyl-2-oxopentanoate + L-glutamate</text>
        <dbReference type="Rhea" id="RHEA:18321"/>
        <dbReference type="ChEBI" id="CHEBI:16810"/>
        <dbReference type="ChEBI" id="CHEBI:17865"/>
        <dbReference type="ChEBI" id="CHEBI:29985"/>
        <dbReference type="ChEBI" id="CHEBI:57427"/>
        <dbReference type="EC" id="2.6.1.42"/>
    </reaction>
</comment>
<evidence type="ECO:0000256" key="10">
    <source>
        <dbReference type="ARBA" id="ARBA00035633"/>
    </source>
</evidence>
<dbReference type="EMBL" id="VIFK01000001">
    <property type="protein sequence ID" value="TQF01002.1"/>
    <property type="molecule type" value="Genomic_DNA"/>
</dbReference>
<dbReference type="CDD" id="cd01558">
    <property type="entry name" value="D-AAT_like"/>
    <property type="match status" value="1"/>
</dbReference>
<comment type="cofactor">
    <cofactor evidence="1">
        <name>pyridoxal 5'-phosphate</name>
        <dbReference type="ChEBI" id="CHEBI:597326"/>
    </cofactor>
</comment>
<protein>
    <recommendedName>
        <fullName evidence="17">Aminodeoxychorismate lyase</fullName>
        <ecNumber evidence="7">2.6.1.42</ecNumber>
        <ecNumber evidence="11">4.1.3.38</ecNumber>
    </recommendedName>
    <alternativeName>
        <fullName evidence="18">4-amino-4-deoxychorismate lyase</fullName>
    </alternativeName>
</protein>
<evidence type="ECO:0000256" key="11">
    <source>
        <dbReference type="ARBA" id="ARBA00035676"/>
    </source>
</evidence>
<dbReference type="InterPro" id="IPR001544">
    <property type="entry name" value="Aminotrans_IV"/>
</dbReference>
<evidence type="ECO:0000256" key="7">
    <source>
        <dbReference type="ARBA" id="ARBA00013053"/>
    </source>
</evidence>
<evidence type="ECO:0000256" key="14">
    <source>
        <dbReference type="ARBA" id="ARBA00049229"/>
    </source>
</evidence>
<dbReference type="EC" id="4.1.3.38" evidence="11"/>
<evidence type="ECO:0000256" key="2">
    <source>
        <dbReference type="ARBA" id="ARBA00003109"/>
    </source>
</evidence>
<evidence type="ECO:0000256" key="9">
    <source>
        <dbReference type="ARBA" id="ARBA00022909"/>
    </source>
</evidence>
<comment type="pathway">
    <text evidence="3">Amino-acid biosynthesis; L-isoleucine biosynthesis; L-isoleucine from 2-oxobutanoate: step 4/4.</text>
</comment>
<comment type="pathway">
    <text evidence="4">Amino-acid biosynthesis; L-valine biosynthesis; L-valine from pyruvate: step 4/4.</text>
</comment>
<dbReference type="InterPro" id="IPR043131">
    <property type="entry name" value="BCAT-like_N"/>
</dbReference>
<accession>A0A540VW60</accession>
<dbReference type="PANTHER" id="PTHR42743">
    <property type="entry name" value="AMINO-ACID AMINOTRANSFERASE"/>
    <property type="match status" value="1"/>
</dbReference>
<comment type="function">
    <text evidence="16">Involved in the biosynthesis of p-aminobenzoate (PABA), a precursor of tetrahydrofolate. Converts 4-amino-4-deoxychorismate into 4-aminobenzoate (PABA) and pyruvate.</text>
</comment>
<comment type="caution">
    <text evidence="19">The sequence shown here is derived from an EMBL/GenBank/DDBJ whole genome shotgun (WGS) entry which is preliminary data.</text>
</comment>
<comment type="catalytic activity">
    <reaction evidence="13">
        <text>L-isoleucine + 2-oxoglutarate = (S)-3-methyl-2-oxopentanoate + L-glutamate</text>
        <dbReference type="Rhea" id="RHEA:24801"/>
        <dbReference type="ChEBI" id="CHEBI:16810"/>
        <dbReference type="ChEBI" id="CHEBI:29985"/>
        <dbReference type="ChEBI" id="CHEBI:35146"/>
        <dbReference type="ChEBI" id="CHEBI:58045"/>
        <dbReference type="EC" id="2.6.1.42"/>
    </reaction>
</comment>
<keyword evidence="19" id="KW-0808">Transferase</keyword>
<proteinExistence type="inferred from homology"/>
<evidence type="ECO:0000256" key="8">
    <source>
        <dbReference type="ARBA" id="ARBA00022898"/>
    </source>
</evidence>
<dbReference type="FunFam" id="3.20.10.10:FF:000002">
    <property type="entry name" value="D-alanine aminotransferase"/>
    <property type="match status" value="1"/>
</dbReference>
<reference evidence="19 20" key="1">
    <citation type="submission" date="2019-06" db="EMBL/GenBank/DDBJ databases">
        <title>Metagenome assembled Genome of Spiribacter salinus SL48-SHIP from the microbial mat of Salt Lake 48 (Novosibirsk region, Russia).</title>
        <authorList>
            <person name="Shipova A."/>
            <person name="Rozanov A.S."/>
            <person name="Bryanskaya A.V."/>
            <person name="Peltek S.E."/>
        </authorList>
    </citation>
    <scope>NUCLEOTIDE SEQUENCE [LARGE SCALE GENOMIC DNA]</scope>
    <source>
        <strain evidence="19">SL48-SHIP-2</strain>
    </source>
</reference>
<dbReference type="GO" id="GO:0008696">
    <property type="term" value="F:4-amino-4-deoxychorismate lyase activity"/>
    <property type="evidence" value="ECO:0007669"/>
    <property type="project" value="UniProtKB-EC"/>
</dbReference>
<evidence type="ECO:0000256" key="12">
    <source>
        <dbReference type="ARBA" id="ARBA00048212"/>
    </source>
</evidence>
<dbReference type="GO" id="GO:0005829">
    <property type="term" value="C:cytosol"/>
    <property type="evidence" value="ECO:0007669"/>
    <property type="project" value="TreeGrafter"/>
</dbReference>
<dbReference type="GO" id="GO:0052655">
    <property type="term" value="F:L-valine-2-oxoglutarate transaminase activity"/>
    <property type="evidence" value="ECO:0007669"/>
    <property type="project" value="RHEA"/>
</dbReference>
<evidence type="ECO:0000256" key="13">
    <source>
        <dbReference type="ARBA" id="ARBA00048798"/>
    </source>
</evidence>
<evidence type="ECO:0000256" key="5">
    <source>
        <dbReference type="ARBA" id="ARBA00005072"/>
    </source>
</evidence>
<dbReference type="Proteomes" id="UP000315400">
    <property type="component" value="Unassembled WGS sequence"/>
</dbReference>
<evidence type="ECO:0000256" key="17">
    <source>
        <dbReference type="ARBA" id="ARBA00069174"/>
    </source>
</evidence>
<keyword evidence="19" id="KW-0032">Aminotransferase</keyword>
<evidence type="ECO:0000256" key="15">
    <source>
        <dbReference type="ARBA" id="ARBA00049529"/>
    </source>
</evidence>
<dbReference type="GO" id="GO:0008652">
    <property type="term" value="P:amino acid biosynthetic process"/>
    <property type="evidence" value="ECO:0007669"/>
    <property type="project" value="UniProtKB-ARBA"/>
</dbReference>
<dbReference type="Gene3D" id="3.20.10.10">
    <property type="entry name" value="D-amino Acid Aminotransferase, subunit A, domain 2"/>
    <property type="match status" value="1"/>
</dbReference>
<dbReference type="EC" id="2.6.1.42" evidence="7"/>
<organism evidence="19 20">
    <name type="scientific">Spiribacter salinus</name>
    <dbReference type="NCBI Taxonomy" id="1335746"/>
    <lineage>
        <taxon>Bacteria</taxon>
        <taxon>Pseudomonadati</taxon>
        <taxon>Pseudomonadota</taxon>
        <taxon>Gammaproteobacteria</taxon>
        <taxon>Chromatiales</taxon>
        <taxon>Ectothiorhodospiraceae</taxon>
        <taxon>Spiribacter</taxon>
    </lineage>
</organism>
<comment type="catalytic activity">
    <reaction evidence="15">
        <text>4-amino-4-deoxychorismate = 4-aminobenzoate + pyruvate + H(+)</text>
        <dbReference type="Rhea" id="RHEA:16201"/>
        <dbReference type="ChEBI" id="CHEBI:15361"/>
        <dbReference type="ChEBI" id="CHEBI:15378"/>
        <dbReference type="ChEBI" id="CHEBI:17836"/>
        <dbReference type="ChEBI" id="CHEBI:58406"/>
        <dbReference type="EC" id="4.1.3.38"/>
    </reaction>
</comment>
<dbReference type="NCBIfam" id="NF005209">
    <property type="entry name" value="PRK06680.1"/>
    <property type="match status" value="1"/>
</dbReference>
<comment type="function">
    <text evidence="2">Acts on leucine, isoleucine and valine.</text>
</comment>
<comment type="similarity">
    <text evidence="6">Belongs to the class-IV pyridoxal-phosphate-dependent aminotransferase family.</text>
</comment>
<evidence type="ECO:0000256" key="18">
    <source>
        <dbReference type="ARBA" id="ARBA00080135"/>
    </source>
</evidence>
<dbReference type="STRING" id="1260251.SPISAL_06195"/>
<name>A0A540VW60_9GAMM</name>
<comment type="pathway">
    <text evidence="10">Cofactor biosynthesis; tetrahydrofolate biosynthesis; 4-aminobenzoate from chorismate: step 2/2.</text>
</comment>
<dbReference type="PANTHER" id="PTHR42743:SF11">
    <property type="entry name" value="AMINODEOXYCHORISMATE LYASE"/>
    <property type="match status" value="1"/>
</dbReference>
<dbReference type="GO" id="GO:0052654">
    <property type="term" value="F:L-leucine-2-oxoglutarate transaminase activity"/>
    <property type="evidence" value="ECO:0007669"/>
    <property type="project" value="RHEA"/>
</dbReference>
<evidence type="ECO:0000256" key="6">
    <source>
        <dbReference type="ARBA" id="ARBA00009320"/>
    </source>
</evidence>
<keyword evidence="8" id="KW-0663">Pyridoxal phosphate</keyword>
<dbReference type="AlphaFoldDB" id="A0A540VW60"/>
<evidence type="ECO:0000256" key="4">
    <source>
        <dbReference type="ARBA" id="ARBA00004931"/>
    </source>
</evidence>
<dbReference type="GO" id="GO:0046656">
    <property type="term" value="P:folic acid biosynthetic process"/>
    <property type="evidence" value="ECO:0007669"/>
    <property type="project" value="UniProtKB-KW"/>
</dbReference>
<gene>
    <name evidence="19" type="ORF">FKY71_00010</name>
</gene>
<comment type="catalytic activity">
    <reaction evidence="12">
        <text>L-valine + 2-oxoglutarate = 3-methyl-2-oxobutanoate + L-glutamate</text>
        <dbReference type="Rhea" id="RHEA:24813"/>
        <dbReference type="ChEBI" id="CHEBI:11851"/>
        <dbReference type="ChEBI" id="CHEBI:16810"/>
        <dbReference type="ChEBI" id="CHEBI:29985"/>
        <dbReference type="ChEBI" id="CHEBI:57762"/>
        <dbReference type="EC" id="2.6.1.42"/>
    </reaction>
</comment>
<dbReference type="Gene3D" id="3.30.470.10">
    <property type="match status" value="1"/>
</dbReference>
<dbReference type="InterPro" id="IPR043132">
    <property type="entry name" value="BCAT-like_C"/>
</dbReference>
<dbReference type="GO" id="GO:0052656">
    <property type="term" value="F:L-isoleucine-2-oxoglutarate transaminase activity"/>
    <property type="evidence" value="ECO:0007669"/>
    <property type="project" value="RHEA"/>
</dbReference>
<evidence type="ECO:0000313" key="20">
    <source>
        <dbReference type="Proteomes" id="UP000315400"/>
    </source>
</evidence>
<dbReference type="SUPFAM" id="SSF56752">
    <property type="entry name" value="D-aminoacid aminotransferase-like PLP-dependent enzymes"/>
    <property type="match status" value="1"/>
</dbReference>
<comment type="pathway">
    <text evidence="5">Amino-acid biosynthesis; L-leucine biosynthesis; L-leucine from 3-methyl-2-oxobutanoate: step 4/4.</text>
</comment>
<sequence>MSRIVYVNGAFVPESEAWVSVFDRGFLFADAVYEVTAVIEGALVDFDAHQRRLERSLGELGIEFDGSAVDLRAIHRELLARNQLDEGLIYLQLTRGCADRSFVRPETATPSLVLFTQSMSLIDHADARRGLRVVTRPDLRWHRRDIKTTQLLYPSLMKSEAVAAGVDDVWMTEGGYVTEASSSNAHILTTDGRLITRPLSNDILHGITRAAVLEYARESGVTVEERPFTPAEALTAKEAFNTSATAFVTPVIELDGQAIGEGQPGEATARLRELYIDQSRARLTR</sequence>
<evidence type="ECO:0000256" key="1">
    <source>
        <dbReference type="ARBA" id="ARBA00001933"/>
    </source>
</evidence>
<evidence type="ECO:0000313" key="19">
    <source>
        <dbReference type="EMBL" id="TQF01002.1"/>
    </source>
</evidence>
<dbReference type="Pfam" id="PF01063">
    <property type="entry name" value="Aminotran_4"/>
    <property type="match status" value="1"/>
</dbReference>
<evidence type="ECO:0000256" key="16">
    <source>
        <dbReference type="ARBA" id="ARBA00054027"/>
    </source>
</evidence>
<dbReference type="InterPro" id="IPR050571">
    <property type="entry name" value="Class-IV_PLP-Dep_Aminotrnsfr"/>
</dbReference>